<evidence type="ECO:0000313" key="1">
    <source>
        <dbReference type="EMBL" id="KDP20922.1"/>
    </source>
</evidence>
<proteinExistence type="predicted"/>
<name>A0A067JAY0_JATCU</name>
<accession>A0A067JAY0</accession>
<dbReference type="OrthoDB" id="2343925at2759"/>
<dbReference type="AlphaFoldDB" id="A0A067JAY0"/>
<keyword evidence="2" id="KW-1185">Reference proteome</keyword>
<evidence type="ECO:0000313" key="2">
    <source>
        <dbReference type="Proteomes" id="UP000027138"/>
    </source>
</evidence>
<organism evidence="1 2">
    <name type="scientific">Jatropha curcas</name>
    <name type="common">Barbados nut</name>
    <dbReference type="NCBI Taxonomy" id="180498"/>
    <lineage>
        <taxon>Eukaryota</taxon>
        <taxon>Viridiplantae</taxon>
        <taxon>Streptophyta</taxon>
        <taxon>Embryophyta</taxon>
        <taxon>Tracheophyta</taxon>
        <taxon>Spermatophyta</taxon>
        <taxon>Magnoliopsida</taxon>
        <taxon>eudicotyledons</taxon>
        <taxon>Gunneridae</taxon>
        <taxon>Pentapetalae</taxon>
        <taxon>rosids</taxon>
        <taxon>fabids</taxon>
        <taxon>Malpighiales</taxon>
        <taxon>Euphorbiaceae</taxon>
        <taxon>Crotonoideae</taxon>
        <taxon>Jatropheae</taxon>
        <taxon>Jatropha</taxon>
    </lineage>
</organism>
<dbReference type="EMBL" id="KK915662">
    <property type="protein sequence ID" value="KDP20922.1"/>
    <property type="molecule type" value="Genomic_DNA"/>
</dbReference>
<reference evidence="1 2" key="1">
    <citation type="journal article" date="2014" name="PLoS ONE">
        <title>Global Analysis of Gene Expression Profiles in Physic Nut (Jatropha curcas L.) Seedlings Exposed to Salt Stress.</title>
        <authorList>
            <person name="Zhang L."/>
            <person name="Zhang C."/>
            <person name="Wu P."/>
            <person name="Chen Y."/>
            <person name="Li M."/>
            <person name="Jiang H."/>
            <person name="Wu G."/>
        </authorList>
    </citation>
    <scope>NUCLEOTIDE SEQUENCE [LARGE SCALE GENOMIC DNA]</scope>
    <source>
        <strain evidence="2">cv. GZQX0401</strain>
        <tissue evidence="1">Young leaves</tissue>
    </source>
</reference>
<sequence length="155" mass="17817">MVDEKKREFIEHVLMDGFNDLSKESRHLHLSCLKVFQMFFDSSNRYDSSTDMLQDIQKAIYLPVEADATKPLKLFPQELRPFLPPSPLHSAQSGKRHRQIVVNYQFGHRFKNYTINYSAKPVAFPGSRNQSIKAPVALNSKLSIPLTNFASQCIM</sequence>
<protein>
    <submittedName>
        <fullName evidence="1">Uncharacterized protein</fullName>
    </submittedName>
</protein>
<dbReference type="Proteomes" id="UP000027138">
    <property type="component" value="Unassembled WGS sequence"/>
</dbReference>
<gene>
    <name evidence="1" type="ORF">JCGZ_21393</name>
</gene>